<dbReference type="InterPro" id="IPR036291">
    <property type="entry name" value="NAD(P)-bd_dom_sf"/>
</dbReference>
<evidence type="ECO:0000256" key="2">
    <source>
        <dbReference type="ARBA" id="ARBA00023002"/>
    </source>
</evidence>
<organism evidence="3 4">
    <name type="scientific">Pseudonocardia autotrophica</name>
    <name type="common">Amycolata autotrophica</name>
    <name type="synonym">Nocardia autotrophica</name>
    <dbReference type="NCBI Taxonomy" id="2074"/>
    <lineage>
        <taxon>Bacteria</taxon>
        <taxon>Bacillati</taxon>
        <taxon>Actinomycetota</taxon>
        <taxon>Actinomycetes</taxon>
        <taxon>Pseudonocardiales</taxon>
        <taxon>Pseudonocardiaceae</taxon>
        <taxon>Pseudonocardia</taxon>
    </lineage>
</organism>
<dbReference type="EMBL" id="MIGB01000011">
    <property type="protein sequence ID" value="OSY40717.1"/>
    <property type="molecule type" value="Genomic_DNA"/>
</dbReference>
<reference evidence="3 4" key="1">
    <citation type="submission" date="2016-09" db="EMBL/GenBank/DDBJ databases">
        <title>Pseudonocardia autotrophica DSM535, a candidate organism with high potential of specific P450 cytochromes.</title>
        <authorList>
            <person name="Grumaz C."/>
            <person name="Vainshtein Y."/>
            <person name="Kirstahler P."/>
            <person name="Sohn K."/>
        </authorList>
    </citation>
    <scope>NUCLEOTIDE SEQUENCE [LARGE SCALE GENOMIC DNA]</scope>
    <source>
        <strain evidence="3 4">DSM 535</strain>
    </source>
</reference>
<name>A0A1Y2N0T8_PSEAH</name>
<comment type="caution">
    <text evidence="3">The sequence shown here is derived from an EMBL/GenBank/DDBJ whole genome shotgun (WGS) entry which is preliminary data.</text>
</comment>
<comment type="similarity">
    <text evidence="1">Belongs to the short-chain dehydrogenases/reductases (SDR) family.</text>
</comment>
<dbReference type="AlphaFoldDB" id="A0A1Y2N0T8"/>
<gene>
    <name evidence="3" type="ORF">BG845_02475</name>
</gene>
<dbReference type="RefSeq" id="WP_197719769.1">
    <property type="nucleotide sequence ID" value="NZ_AP018920.1"/>
</dbReference>
<dbReference type="STRING" id="2074.BG845_02475"/>
<keyword evidence="4" id="KW-1185">Reference proteome</keyword>
<dbReference type="Proteomes" id="UP000194360">
    <property type="component" value="Unassembled WGS sequence"/>
</dbReference>
<evidence type="ECO:0000313" key="3">
    <source>
        <dbReference type="EMBL" id="OSY40717.1"/>
    </source>
</evidence>
<accession>A0A1Y2N0T8</accession>
<dbReference type="GO" id="GO:0016491">
    <property type="term" value="F:oxidoreductase activity"/>
    <property type="evidence" value="ECO:0007669"/>
    <property type="project" value="UniProtKB-KW"/>
</dbReference>
<proteinExistence type="inferred from homology"/>
<dbReference type="Pfam" id="PF00106">
    <property type="entry name" value="adh_short"/>
    <property type="match status" value="1"/>
</dbReference>
<dbReference type="SUPFAM" id="SSF51735">
    <property type="entry name" value="NAD(P)-binding Rossmann-fold domains"/>
    <property type="match status" value="1"/>
</dbReference>
<evidence type="ECO:0000313" key="4">
    <source>
        <dbReference type="Proteomes" id="UP000194360"/>
    </source>
</evidence>
<evidence type="ECO:0000256" key="1">
    <source>
        <dbReference type="ARBA" id="ARBA00006484"/>
    </source>
</evidence>
<dbReference type="PANTHER" id="PTHR24320:SF152">
    <property type="entry name" value="SHORT-CHAIN DEHYDROGENASE_REDUCTASE FAMILY PROTEIN"/>
    <property type="match status" value="1"/>
</dbReference>
<dbReference type="PANTHER" id="PTHR24320">
    <property type="entry name" value="RETINOL DEHYDROGENASE"/>
    <property type="match status" value="1"/>
</dbReference>
<dbReference type="Gene3D" id="3.40.50.720">
    <property type="entry name" value="NAD(P)-binding Rossmann-like Domain"/>
    <property type="match status" value="1"/>
</dbReference>
<keyword evidence="2" id="KW-0560">Oxidoreductase</keyword>
<dbReference type="InterPro" id="IPR002347">
    <property type="entry name" value="SDR_fam"/>
</dbReference>
<dbReference type="PRINTS" id="PR00081">
    <property type="entry name" value="GDHRDH"/>
</dbReference>
<protein>
    <submittedName>
        <fullName evidence="3">Protochlorophyllide oxidoreductase</fullName>
    </submittedName>
</protein>
<sequence>MSTYSTYTLGDATPMTTIVMTGGTSGFGLLTAHRFLETPSTRLLLGARGPAPAGAETIPLDLARLSSVRSFAEGVADRLGTGLIDAVVLNAGVSPPDVDGRTPDGFETAFAVNHLAHYLLLRLLAPRLAPEAVIVLTTSGTHDPAGGTMIPPPRHANAELLAHPERDPGQETRPRAAAGQAYSSSKLCNILTARALALQPEVTAKNVTVLAYDPGPTPGTGLLRNAPPMAGLAWRASGPLLRRLVRRFNSKEAVGGNLAAIALGTVRPAAGQYYAAVRRDELTWTRPSELARDDRARDALWQDSAVLLGLEADRS</sequence>